<dbReference type="AlphaFoldDB" id="H3CU25"/>
<dbReference type="InterPro" id="IPR049470">
    <property type="entry name" value="TRM61_C"/>
</dbReference>
<dbReference type="GO" id="GO:0031515">
    <property type="term" value="C:tRNA (m1A) methyltransferase complex"/>
    <property type="evidence" value="ECO:0007669"/>
    <property type="project" value="InterPro"/>
</dbReference>
<feature type="region of interest" description="Disordered" evidence="7">
    <location>
        <begin position="96"/>
        <end position="154"/>
    </location>
</feature>
<dbReference type="PANTHER" id="PTHR12133">
    <property type="entry name" value="TRNA (ADENINE(58)-N(1))-METHYLTRANSFERASE"/>
    <property type="match status" value="1"/>
</dbReference>
<keyword evidence="4" id="KW-0949">S-adenosyl-L-methionine</keyword>
<evidence type="ECO:0000259" key="9">
    <source>
        <dbReference type="Pfam" id="PF21985"/>
    </source>
</evidence>
<dbReference type="Ensembl" id="ENSTNIT00000011948.1">
    <property type="protein sequence ID" value="ENSTNIP00000011759.1"/>
    <property type="gene ID" value="ENSTNIG00000008906.1"/>
</dbReference>
<keyword evidence="3" id="KW-0808">Transferase</keyword>
<dbReference type="GO" id="GO:0005739">
    <property type="term" value="C:mitochondrion"/>
    <property type="evidence" value="ECO:0007669"/>
    <property type="project" value="TreeGrafter"/>
</dbReference>
<evidence type="ECO:0000313" key="10">
    <source>
        <dbReference type="Ensembl" id="ENSTNIP00000011759.1"/>
    </source>
</evidence>
<evidence type="ECO:0000259" key="8">
    <source>
        <dbReference type="Pfam" id="PF08704"/>
    </source>
</evidence>
<dbReference type="Proteomes" id="UP000007303">
    <property type="component" value="Unassembled WGS sequence"/>
</dbReference>
<accession>H3CU25</accession>
<dbReference type="CDD" id="cd02440">
    <property type="entry name" value="AdoMet_MTases"/>
    <property type="match status" value="1"/>
</dbReference>
<name>H3CU25_TETNG</name>
<sequence length="491" mass="54877">MPYNSDTVFFKTDTMAGLACMRRLVRINSNRVFFLKLHKCRRELRTFSADPVKLKEIEGDHSSLSPELNSRWTLVSKRRRPLSPLERISGLLPQDALSPEVMQLRDQDRTETTDDPETHQEHSGTTEDGSDTVGEPNPPGAHWSEEEGSCSSVPGERLLSLGELLVAEHSKKRRVEFKKLFQLQPGARLMSSWGFIQHDDIVGQRSGQFLKTGRGVSILIRRPSLEDYVLLMKRGPAIAYPKDAATMLMMMDVAEGDRVLESGSGSGAMSLFLSRAVGSKGCVTSVELREDHHRRAVLNYNGWRKAWSVRRGEEWPDNVRFLHTDLCAASPLLSGRGFHAAALDLINPHLALPAVTPHLYPGAVCAVYLANITQVVDLLEGLRCLALPLLCERIVEVPLREWTVAPALQKDGSYCIRKPPALPRDQQQEEEEEEEEEPASAGLWERSLHCQTASGTDEPHSIPGQTEKVCAVMVCRQLGKYTICFLNYGVY</sequence>
<evidence type="ECO:0000256" key="1">
    <source>
        <dbReference type="ARBA" id="ARBA00012796"/>
    </source>
</evidence>
<dbReference type="InParanoid" id="H3CU25"/>
<protein>
    <recommendedName>
        <fullName evidence="1">tRNA (adenine(58)-N(1))-methyltransferase</fullName>
        <ecNumber evidence="1">2.1.1.220</ecNumber>
    </recommendedName>
</protein>
<dbReference type="FunFam" id="3.10.330.20:FF:000003">
    <property type="entry name" value="tRNA (Adenine(58)-N(1))-methyltransferase, mitochondrial isoform X1"/>
    <property type="match status" value="1"/>
</dbReference>
<dbReference type="PROSITE" id="PS51620">
    <property type="entry name" value="SAM_TRM61"/>
    <property type="match status" value="1"/>
</dbReference>
<evidence type="ECO:0000256" key="7">
    <source>
        <dbReference type="SAM" id="MobiDB-lite"/>
    </source>
</evidence>
<evidence type="ECO:0000256" key="6">
    <source>
        <dbReference type="ARBA" id="ARBA00048481"/>
    </source>
</evidence>
<reference evidence="10" key="2">
    <citation type="submission" date="2025-08" db="UniProtKB">
        <authorList>
            <consortium name="Ensembl"/>
        </authorList>
    </citation>
    <scope>IDENTIFICATION</scope>
</reference>
<proteinExistence type="predicted"/>
<feature type="domain" description="tRNA (adenine(58)-N(1))-methyltransferase catalytic subunit TRM61 C-terminal" evidence="8">
    <location>
        <begin position="231"/>
        <end position="404"/>
    </location>
</feature>
<feature type="domain" description="TR61B FKBP-like" evidence="9">
    <location>
        <begin position="162"/>
        <end position="215"/>
    </location>
</feature>
<keyword evidence="5" id="KW-0819">tRNA processing</keyword>
<dbReference type="Pfam" id="PF08704">
    <property type="entry name" value="GCD14"/>
    <property type="match status" value="1"/>
</dbReference>
<feature type="compositionally biased region" description="Acidic residues" evidence="7">
    <location>
        <begin position="428"/>
        <end position="438"/>
    </location>
</feature>
<dbReference type="InterPro" id="IPR029063">
    <property type="entry name" value="SAM-dependent_MTases_sf"/>
</dbReference>
<dbReference type="STRING" id="99883.ENSTNIP00000011759"/>
<reference evidence="10" key="3">
    <citation type="submission" date="2025-09" db="UniProtKB">
        <authorList>
            <consortium name="Ensembl"/>
        </authorList>
    </citation>
    <scope>IDENTIFICATION</scope>
</reference>
<feature type="compositionally biased region" description="Basic and acidic residues" evidence="7">
    <location>
        <begin position="103"/>
        <end position="125"/>
    </location>
</feature>
<evidence type="ECO:0000256" key="4">
    <source>
        <dbReference type="ARBA" id="ARBA00022691"/>
    </source>
</evidence>
<dbReference type="Gene3D" id="3.10.330.20">
    <property type="match status" value="1"/>
</dbReference>
<dbReference type="HOGENOM" id="CLU_025402_1_0_1"/>
<evidence type="ECO:0000256" key="3">
    <source>
        <dbReference type="ARBA" id="ARBA00022679"/>
    </source>
</evidence>
<organism evidence="10 11">
    <name type="scientific">Tetraodon nigroviridis</name>
    <name type="common">Spotted green pufferfish</name>
    <name type="synonym">Chelonodon nigroviridis</name>
    <dbReference type="NCBI Taxonomy" id="99883"/>
    <lineage>
        <taxon>Eukaryota</taxon>
        <taxon>Metazoa</taxon>
        <taxon>Chordata</taxon>
        <taxon>Craniata</taxon>
        <taxon>Vertebrata</taxon>
        <taxon>Euteleostomi</taxon>
        <taxon>Actinopterygii</taxon>
        <taxon>Neopterygii</taxon>
        <taxon>Teleostei</taxon>
        <taxon>Neoteleostei</taxon>
        <taxon>Acanthomorphata</taxon>
        <taxon>Eupercaria</taxon>
        <taxon>Tetraodontiformes</taxon>
        <taxon>Tetradontoidea</taxon>
        <taxon>Tetraodontidae</taxon>
        <taxon>Tetraodon</taxon>
    </lineage>
</organism>
<dbReference type="OMA" id="TMLLLMD"/>
<evidence type="ECO:0000256" key="2">
    <source>
        <dbReference type="ARBA" id="ARBA00022603"/>
    </source>
</evidence>
<dbReference type="PANTHER" id="PTHR12133:SF1">
    <property type="entry name" value="TRNA (ADENINE(58)-N(1))-METHYLTRANSFERASE, MITOCHONDRIAL"/>
    <property type="match status" value="1"/>
</dbReference>
<dbReference type="GeneTree" id="ENSGT00940000154239"/>
<reference evidence="11" key="1">
    <citation type="journal article" date="2004" name="Nature">
        <title>Genome duplication in the teleost fish Tetraodon nigroviridis reveals the early vertebrate proto-karyotype.</title>
        <authorList>
            <person name="Jaillon O."/>
            <person name="Aury J.-M."/>
            <person name="Brunet F."/>
            <person name="Petit J.-L."/>
            <person name="Stange-Thomann N."/>
            <person name="Mauceli E."/>
            <person name="Bouneau L."/>
            <person name="Fischer C."/>
            <person name="Ozouf-Costaz C."/>
            <person name="Bernot A."/>
            <person name="Nicaud S."/>
            <person name="Jaffe D."/>
            <person name="Fisher S."/>
            <person name="Lutfalla G."/>
            <person name="Dossat C."/>
            <person name="Segurens B."/>
            <person name="Dasilva C."/>
            <person name="Salanoubat M."/>
            <person name="Levy M."/>
            <person name="Boudet N."/>
            <person name="Castellano S."/>
            <person name="Anthouard V."/>
            <person name="Jubin C."/>
            <person name="Castelli V."/>
            <person name="Katinka M."/>
            <person name="Vacherie B."/>
            <person name="Biemont C."/>
            <person name="Skalli Z."/>
            <person name="Cattolico L."/>
            <person name="Poulain J."/>
            <person name="De Berardinis V."/>
            <person name="Cruaud C."/>
            <person name="Duprat S."/>
            <person name="Brottier P."/>
            <person name="Coutanceau J.-P."/>
            <person name="Gouzy J."/>
            <person name="Parra G."/>
            <person name="Lardier G."/>
            <person name="Chapple C."/>
            <person name="McKernan K.J."/>
            <person name="McEwan P."/>
            <person name="Bosak S."/>
            <person name="Kellis M."/>
            <person name="Volff J.-N."/>
            <person name="Guigo R."/>
            <person name="Zody M.C."/>
            <person name="Mesirov J."/>
            <person name="Lindblad-Toh K."/>
            <person name="Birren B."/>
            <person name="Nusbaum C."/>
            <person name="Kahn D."/>
            <person name="Robinson-Rechavi M."/>
            <person name="Laudet V."/>
            <person name="Schachter V."/>
            <person name="Quetier F."/>
            <person name="Saurin W."/>
            <person name="Scarpelli C."/>
            <person name="Wincker P."/>
            <person name="Lander E.S."/>
            <person name="Weissenbach J."/>
            <person name="Roest Crollius H."/>
        </authorList>
    </citation>
    <scope>NUCLEOTIDE SEQUENCE [LARGE SCALE GENOMIC DNA]</scope>
</reference>
<dbReference type="GO" id="GO:0160107">
    <property type="term" value="F:tRNA (adenine(58)-N1)-methyltransferase activity"/>
    <property type="evidence" value="ECO:0007669"/>
    <property type="project" value="UniProtKB-EC"/>
</dbReference>
<feature type="region of interest" description="Disordered" evidence="7">
    <location>
        <begin position="418"/>
        <end position="442"/>
    </location>
</feature>
<evidence type="ECO:0000256" key="5">
    <source>
        <dbReference type="ARBA" id="ARBA00022694"/>
    </source>
</evidence>
<keyword evidence="11" id="KW-1185">Reference proteome</keyword>
<dbReference type="InterPro" id="IPR054151">
    <property type="entry name" value="TR61B_FKBP-like"/>
</dbReference>
<dbReference type="GO" id="GO:0030488">
    <property type="term" value="P:tRNA methylation"/>
    <property type="evidence" value="ECO:0007669"/>
    <property type="project" value="InterPro"/>
</dbReference>
<comment type="catalytic activity">
    <reaction evidence="6">
        <text>an adenosine in mRNA + S-adenosyl-L-methionine = an N(1)-methyladenosine in mRNA + S-adenosyl-L-homocysteine + H(+)</text>
        <dbReference type="Rhea" id="RHEA:55392"/>
        <dbReference type="Rhea" id="RHEA-COMP:12414"/>
        <dbReference type="Rhea" id="RHEA-COMP:12415"/>
        <dbReference type="ChEBI" id="CHEBI:15378"/>
        <dbReference type="ChEBI" id="CHEBI:57856"/>
        <dbReference type="ChEBI" id="CHEBI:59789"/>
        <dbReference type="ChEBI" id="CHEBI:74411"/>
        <dbReference type="ChEBI" id="CHEBI:74491"/>
    </reaction>
</comment>
<dbReference type="InterPro" id="IPR014816">
    <property type="entry name" value="tRNA_MeTrfase_Gcd14"/>
</dbReference>
<dbReference type="SUPFAM" id="SSF53335">
    <property type="entry name" value="S-adenosyl-L-methionine-dependent methyltransferases"/>
    <property type="match status" value="1"/>
</dbReference>
<dbReference type="FunCoup" id="H3CU25">
    <property type="interactions" value="23"/>
</dbReference>
<evidence type="ECO:0000313" key="11">
    <source>
        <dbReference type="Proteomes" id="UP000007303"/>
    </source>
</evidence>
<dbReference type="EC" id="2.1.1.220" evidence="1"/>
<keyword evidence="2" id="KW-0489">Methyltransferase</keyword>
<dbReference type="Pfam" id="PF21985">
    <property type="entry name" value="TR61B_FKBP-like"/>
    <property type="match status" value="1"/>
</dbReference>
<dbReference type="SMR" id="H3CU25"/>
<dbReference type="Gene3D" id="3.40.50.150">
    <property type="entry name" value="Vaccinia Virus protein VP39"/>
    <property type="match status" value="1"/>
</dbReference>